<dbReference type="AlphaFoldDB" id="A0A347UAD0"/>
<keyword evidence="1 4" id="KW-0963">Cytoplasm</keyword>
<comment type="catalytic activity">
    <reaction evidence="4">
        <text>N-terminal L-aspartyl-[protein] + L-leucyl-tRNA(Leu) = N-terminal L-leucyl-L-aspartyl-[protein] + tRNA(Leu) + H(+)</text>
        <dbReference type="Rhea" id="RHEA:50420"/>
        <dbReference type="Rhea" id="RHEA-COMP:9613"/>
        <dbReference type="Rhea" id="RHEA-COMP:9622"/>
        <dbReference type="Rhea" id="RHEA-COMP:12669"/>
        <dbReference type="Rhea" id="RHEA-COMP:12674"/>
        <dbReference type="ChEBI" id="CHEBI:15378"/>
        <dbReference type="ChEBI" id="CHEBI:64720"/>
        <dbReference type="ChEBI" id="CHEBI:78442"/>
        <dbReference type="ChEBI" id="CHEBI:78494"/>
        <dbReference type="ChEBI" id="CHEBI:133042"/>
        <dbReference type="EC" id="2.3.2.29"/>
    </reaction>
</comment>
<accession>A0A347UAD0</accession>
<reference evidence="6 8" key="2">
    <citation type="submission" date="2018-08" db="EMBL/GenBank/DDBJ databases">
        <title>Complete genome of the Arcobacter ellisii type strain LMG 26155.</title>
        <authorList>
            <person name="Miller W.G."/>
            <person name="Yee E."/>
            <person name="Bono J.L."/>
        </authorList>
    </citation>
    <scope>NUCLEOTIDE SEQUENCE [LARGE SCALE GENOMIC DNA]</scope>
    <source>
        <strain evidence="6 8">LMG 26155</strain>
    </source>
</reference>
<evidence type="ECO:0000256" key="3">
    <source>
        <dbReference type="ARBA" id="ARBA00023315"/>
    </source>
</evidence>
<sequence length="245" mass="29551">MQILNQDVEFLEENRTCSYYNEKLSDIRYRYIYSCATSEYQKMLERGWRRFGRMHFVPECKTCNKCVSMRIDVKNYKFSKSEKRVIAKNRDTKLYIRPPSMTMEHLNLYDKYHRFMNDKKDWPYTPIEPDDYSRSYVEATENYAKEFLYVRDDKLIGVALVDILPQSISAIYCYYDHEYADLSIGKFSILAQIKIAKELNIPYIYLGYWIENHFSMGYKVAYSPFETLENRATLNETPIWKKYEL</sequence>
<proteinExistence type="inferred from homology"/>
<dbReference type="PROSITE" id="PS51186">
    <property type="entry name" value="GNAT"/>
    <property type="match status" value="1"/>
</dbReference>
<dbReference type="Proteomes" id="UP000262582">
    <property type="component" value="Chromosome"/>
</dbReference>
<evidence type="ECO:0000313" key="8">
    <source>
        <dbReference type="Proteomes" id="UP000262582"/>
    </source>
</evidence>
<dbReference type="Proteomes" id="UP000290588">
    <property type="component" value="Unassembled WGS sequence"/>
</dbReference>
<evidence type="ECO:0000259" key="5">
    <source>
        <dbReference type="PROSITE" id="PS51186"/>
    </source>
</evidence>
<protein>
    <recommendedName>
        <fullName evidence="4">Aspartate/glutamate leucyltransferase</fullName>
        <ecNumber evidence="4">2.3.2.29</ecNumber>
    </recommendedName>
</protein>
<dbReference type="GO" id="GO:0016747">
    <property type="term" value="F:acyltransferase activity, transferring groups other than amino-acyl groups"/>
    <property type="evidence" value="ECO:0007669"/>
    <property type="project" value="InterPro"/>
</dbReference>
<dbReference type="Pfam" id="PF04377">
    <property type="entry name" value="ATE_C"/>
    <property type="match status" value="1"/>
</dbReference>
<dbReference type="EMBL" id="CP032097">
    <property type="protein sequence ID" value="AXX95808.1"/>
    <property type="molecule type" value="Genomic_DNA"/>
</dbReference>
<dbReference type="NCBIfam" id="NF002346">
    <property type="entry name" value="PRK01305.2-3"/>
    <property type="match status" value="1"/>
</dbReference>
<evidence type="ECO:0000256" key="1">
    <source>
        <dbReference type="ARBA" id="ARBA00022490"/>
    </source>
</evidence>
<evidence type="ECO:0000313" key="9">
    <source>
        <dbReference type="Proteomes" id="UP000290588"/>
    </source>
</evidence>
<comment type="subcellular location">
    <subcellularLocation>
        <location evidence="4">Cytoplasm</location>
    </subcellularLocation>
</comment>
<evidence type="ECO:0000313" key="6">
    <source>
        <dbReference type="EMBL" id="AXX95808.1"/>
    </source>
</evidence>
<evidence type="ECO:0000256" key="2">
    <source>
        <dbReference type="ARBA" id="ARBA00022679"/>
    </source>
</evidence>
<dbReference type="InterPro" id="IPR007472">
    <property type="entry name" value="N-end_Aminoacyl_Trfase_C"/>
</dbReference>
<dbReference type="EMBL" id="NXIG01000014">
    <property type="protein sequence ID" value="RXI29088.1"/>
    <property type="molecule type" value="Genomic_DNA"/>
</dbReference>
<evidence type="ECO:0000256" key="4">
    <source>
        <dbReference type="HAMAP-Rule" id="MF_00689"/>
    </source>
</evidence>
<dbReference type="GO" id="GO:0004057">
    <property type="term" value="F:arginyl-tRNA--protein transferase activity"/>
    <property type="evidence" value="ECO:0007669"/>
    <property type="project" value="InterPro"/>
</dbReference>
<dbReference type="PIRSF" id="PIRSF037208">
    <property type="entry name" value="ATE_pro_prd"/>
    <property type="match status" value="1"/>
</dbReference>
<dbReference type="PANTHER" id="PTHR21367:SF1">
    <property type="entry name" value="ARGINYL-TRNA--PROTEIN TRANSFERASE 1"/>
    <property type="match status" value="1"/>
</dbReference>
<dbReference type="PANTHER" id="PTHR21367">
    <property type="entry name" value="ARGININE-TRNA-PROTEIN TRANSFERASE 1"/>
    <property type="match status" value="1"/>
</dbReference>
<gene>
    <name evidence="4" type="primary">bpt</name>
    <name evidence="6" type="synonym">ate</name>
    <name evidence="6" type="ORF">AELL_2168</name>
    <name evidence="7" type="ORF">CP962_11935</name>
</gene>
<dbReference type="NCBIfam" id="NF002344">
    <property type="entry name" value="PRK01305.2-1"/>
    <property type="match status" value="1"/>
</dbReference>
<dbReference type="SUPFAM" id="SSF55729">
    <property type="entry name" value="Acyl-CoA N-acyltransferases (Nat)"/>
    <property type="match status" value="1"/>
</dbReference>
<dbReference type="RefSeq" id="WP_118917971.1">
    <property type="nucleotide sequence ID" value="NZ_CP032097.1"/>
</dbReference>
<dbReference type="Gene3D" id="3.40.630.30">
    <property type="match status" value="1"/>
</dbReference>
<keyword evidence="3 4" id="KW-0012">Acyltransferase</keyword>
<comment type="catalytic activity">
    <reaction evidence="4">
        <text>N-terminal L-glutamyl-[protein] + L-leucyl-tRNA(Leu) = N-terminal L-leucyl-L-glutamyl-[protein] + tRNA(Leu) + H(+)</text>
        <dbReference type="Rhea" id="RHEA:50412"/>
        <dbReference type="Rhea" id="RHEA-COMP:9613"/>
        <dbReference type="Rhea" id="RHEA-COMP:9622"/>
        <dbReference type="Rhea" id="RHEA-COMP:12664"/>
        <dbReference type="Rhea" id="RHEA-COMP:12668"/>
        <dbReference type="ChEBI" id="CHEBI:15378"/>
        <dbReference type="ChEBI" id="CHEBI:64721"/>
        <dbReference type="ChEBI" id="CHEBI:78442"/>
        <dbReference type="ChEBI" id="CHEBI:78494"/>
        <dbReference type="ChEBI" id="CHEBI:133041"/>
        <dbReference type="EC" id="2.3.2.29"/>
    </reaction>
</comment>
<evidence type="ECO:0000313" key="7">
    <source>
        <dbReference type="EMBL" id="RXI29088.1"/>
    </source>
</evidence>
<reference evidence="7 9" key="1">
    <citation type="submission" date="2017-09" db="EMBL/GenBank/DDBJ databases">
        <title>Genomics of the genus Arcobacter.</title>
        <authorList>
            <person name="Perez-Cataluna A."/>
            <person name="Figueras M.J."/>
            <person name="Salas-Masso N."/>
        </authorList>
    </citation>
    <scope>NUCLEOTIDE SEQUENCE [LARGE SCALE GENOMIC DNA]</scope>
    <source>
        <strain evidence="7 9">CECT 7837</strain>
    </source>
</reference>
<organism evidence="7 9">
    <name type="scientific">Arcobacter ellisii</name>
    <dbReference type="NCBI Taxonomy" id="913109"/>
    <lineage>
        <taxon>Bacteria</taxon>
        <taxon>Pseudomonadati</taxon>
        <taxon>Campylobacterota</taxon>
        <taxon>Epsilonproteobacteria</taxon>
        <taxon>Campylobacterales</taxon>
        <taxon>Arcobacteraceae</taxon>
        <taxon>Arcobacter</taxon>
    </lineage>
</organism>
<dbReference type="GO" id="GO:0005737">
    <property type="term" value="C:cytoplasm"/>
    <property type="evidence" value="ECO:0007669"/>
    <property type="project" value="UniProtKB-SubCell"/>
</dbReference>
<name>A0A347UAD0_9BACT</name>
<dbReference type="Pfam" id="PF04376">
    <property type="entry name" value="ATE_N"/>
    <property type="match status" value="1"/>
</dbReference>
<dbReference type="EC" id="2.3.2.29" evidence="4"/>
<comment type="function">
    <text evidence="4">Functions in the N-end rule pathway of protein degradation where it conjugates Leu from its aminoacyl-tRNA to the N-termini of proteins containing an N-terminal aspartate or glutamate.</text>
</comment>
<dbReference type="InterPro" id="IPR000182">
    <property type="entry name" value="GNAT_dom"/>
</dbReference>
<dbReference type="InterPro" id="IPR030700">
    <property type="entry name" value="N-end_Aminoacyl_Trfase"/>
</dbReference>
<feature type="domain" description="N-acetyltransferase" evidence="5">
    <location>
        <begin position="101"/>
        <end position="245"/>
    </location>
</feature>
<dbReference type="OrthoDB" id="9782022at2"/>
<dbReference type="InterPro" id="IPR017138">
    <property type="entry name" value="Asp_Glu_LeuTrfase"/>
</dbReference>
<dbReference type="GO" id="GO:0071596">
    <property type="term" value="P:ubiquitin-dependent protein catabolic process via the N-end rule pathway"/>
    <property type="evidence" value="ECO:0007669"/>
    <property type="project" value="InterPro"/>
</dbReference>
<keyword evidence="8" id="KW-1185">Reference proteome</keyword>
<keyword evidence="2 4" id="KW-0808">Transferase</keyword>
<dbReference type="KEGG" id="aell:AELL_2168"/>
<dbReference type="InterPro" id="IPR007471">
    <property type="entry name" value="N-end_Aminoacyl_Trfase_N"/>
</dbReference>
<dbReference type="HAMAP" id="MF_00689">
    <property type="entry name" value="Bpt"/>
    <property type="match status" value="1"/>
</dbReference>
<dbReference type="GO" id="GO:0008914">
    <property type="term" value="F:leucyl-tRNA--protein transferase activity"/>
    <property type="evidence" value="ECO:0007669"/>
    <property type="project" value="UniProtKB-UniRule"/>
</dbReference>
<comment type="similarity">
    <text evidence="4">Belongs to the R-transferase family. Bpt subfamily.</text>
</comment>
<dbReference type="InterPro" id="IPR016181">
    <property type="entry name" value="Acyl_CoA_acyltransferase"/>
</dbReference>